<dbReference type="EMBL" id="JBEPBX010000009">
    <property type="protein sequence ID" value="MER6614227.1"/>
    <property type="molecule type" value="Genomic_DNA"/>
</dbReference>
<dbReference type="InterPro" id="IPR051533">
    <property type="entry name" value="WaaL-like"/>
</dbReference>
<keyword evidence="4 6" id="KW-0472">Membrane</keyword>
<evidence type="ECO:0000313" key="8">
    <source>
        <dbReference type="EMBL" id="MER6614227.1"/>
    </source>
</evidence>
<dbReference type="RefSeq" id="WP_159026910.1">
    <property type="nucleotide sequence ID" value="NZ_JBEPBX010000009.1"/>
</dbReference>
<feature type="region of interest" description="Disordered" evidence="5">
    <location>
        <begin position="380"/>
        <end position="399"/>
    </location>
</feature>
<feature type="transmembrane region" description="Helical" evidence="6">
    <location>
        <begin position="306"/>
        <end position="330"/>
    </location>
</feature>
<evidence type="ECO:0000259" key="7">
    <source>
        <dbReference type="Pfam" id="PF04932"/>
    </source>
</evidence>
<reference evidence="8 9" key="1">
    <citation type="submission" date="2024-06" db="EMBL/GenBank/DDBJ databases">
        <title>The Natural Products Discovery Center: Release of the First 8490 Sequenced Strains for Exploring Actinobacteria Biosynthetic Diversity.</title>
        <authorList>
            <person name="Kalkreuter E."/>
            <person name="Kautsar S.A."/>
            <person name="Yang D."/>
            <person name="Bader C.D."/>
            <person name="Teijaro C.N."/>
            <person name="Fluegel L."/>
            <person name="Davis C.M."/>
            <person name="Simpson J.R."/>
            <person name="Lauterbach L."/>
            <person name="Steele A.D."/>
            <person name="Gui C."/>
            <person name="Meng S."/>
            <person name="Li G."/>
            <person name="Viehrig K."/>
            <person name="Ye F."/>
            <person name="Su P."/>
            <person name="Kiefer A.F."/>
            <person name="Nichols A."/>
            <person name="Cepeda A.J."/>
            <person name="Yan W."/>
            <person name="Fan B."/>
            <person name="Jiang Y."/>
            <person name="Adhikari A."/>
            <person name="Zheng C.-J."/>
            <person name="Schuster L."/>
            <person name="Cowan T.M."/>
            <person name="Smanski M.J."/>
            <person name="Chevrette M.G."/>
            <person name="De Carvalho L.P.S."/>
            <person name="Shen B."/>
        </authorList>
    </citation>
    <scope>NUCLEOTIDE SEQUENCE [LARGE SCALE GENOMIC DNA]</scope>
    <source>
        <strain evidence="8 9">NPDC000837</strain>
    </source>
</reference>
<comment type="subcellular location">
    <subcellularLocation>
        <location evidence="1">Membrane</location>
        <topology evidence="1">Multi-pass membrane protein</topology>
    </subcellularLocation>
</comment>
<accession>A0ABV1UVF9</accession>
<dbReference type="Proteomes" id="UP001445472">
    <property type="component" value="Unassembled WGS sequence"/>
</dbReference>
<protein>
    <submittedName>
        <fullName evidence="8">O-antigen ligase family protein</fullName>
    </submittedName>
</protein>
<evidence type="ECO:0000256" key="1">
    <source>
        <dbReference type="ARBA" id="ARBA00004141"/>
    </source>
</evidence>
<evidence type="ECO:0000256" key="4">
    <source>
        <dbReference type="ARBA" id="ARBA00023136"/>
    </source>
</evidence>
<dbReference type="Pfam" id="PF04932">
    <property type="entry name" value="Wzy_C"/>
    <property type="match status" value="1"/>
</dbReference>
<keyword evidence="8" id="KW-0436">Ligase</keyword>
<feature type="transmembrane region" description="Helical" evidence="6">
    <location>
        <begin position="131"/>
        <end position="150"/>
    </location>
</feature>
<feature type="transmembrane region" description="Helical" evidence="6">
    <location>
        <begin position="189"/>
        <end position="218"/>
    </location>
</feature>
<evidence type="ECO:0000256" key="6">
    <source>
        <dbReference type="SAM" id="Phobius"/>
    </source>
</evidence>
<organism evidence="8 9">
    <name type="scientific">Streptomyces xantholiticus</name>
    <dbReference type="NCBI Taxonomy" id="68285"/>
    <lineage>
        <taxon>Bacteria</taxon>
        <taxon>Bacillati</taxon>
        <taxon>Actinomycetota</taxon>
        <taxon>Actinomycetes</taxon>
        <taxon>Kitasatosporales</taxon>
        <taxon>Streptomycetaceae</taxon>
        <taxon>Streptomyces</taxon>
    </lineage>
</organism>
<evidence type="ECO:0000256" key="2">
    <source>
        <dbReference type="ARBA" id="ARBA00022692"/>
    </source>
</evidence>
<feature type="transmembrane region" description="Helical" evidence="6">
    <location>
        <begin position="105"/>
        <end position="124"/>
    </location>
</feature>
<keyword evidence="2 6" id="KW-0812">Transmembrane</keyword>
<dbReference type="PANTHER" id="PTHR37422">
    <property type="entry name" value="TEICHURONIC ACID BIOSYNTHESIS PROTEIN TUAE"/>
    <property type="match status" value="1"/>
</dbReference>
<evidence type="ECO:0000256" key="5">
    <source>
        <dbReference type="SAM" id="MobiDB-lite"/>
    </source>
</evidence>
<feature type="domain" description="O-antigen ligase-related" evidence="7">
    <location>
        <begin position="193"/>
        <end position="323"/>
    </location>
</feature>
<name>A0ABV1UVF9_9ACTN</name>
<keyword evidence="9" id="KW-1185">Reference proteome</keyword>
<evidence type="ECO:0000256" key="3">
    <source>
        <dbReference type="ARBA" id="ARBA00022989"/>
    </source>
</evidence>
<comment type="caution">
    <text evidence="8">The sequence shown here is derived from an EMBL/GenBank/DDBJ whole genome shotgun (WGS) entry which is preliminary data.</text>
</comment>
<feature type="transmembrane region" description="Helical" evidence="6">
    <location>
        <begin position="52"/>
        <end position="72"/>
    </location>
</feature>
<feature type="transmembrane region" description="Helical" evidence="6">
    <location>
        <begin position="79"/>
        <end position="99"/>
    </location>
</feature>
<gene>
    <name evidence="8" type="ORF">ABT276_12780</name>
</gene>
<proteinExistence type="predicted"/>
<dbReference type="InterPro" id="IPR007016">
    <property type="entry name" value="O-antigen_ligase-rel_domated"/>
</dbReference>
<feature type="transmembrane region" description="Helical" evidence="6">
    <location>
        <begin position="225"/>
        <end position="246"/>
    </location>
</feature>
<keyword evidence="3 6" id="KW-1133">Transmembrane helix</keyword>
<dbReference type="PANTHER" id="PTHR37422:SF13">
    <property type="entry name" value="LIPOPOLYSACCHARIDE BIOSYNTHESIS PROTEIN PA4999-RELATED"/>
    <property type="match status" value="1"/>
</dbReference>
<evidence type="ECO:0000313" key="9">
    <source>
        <dbReference type="Proteomes" id="UP001445472"/>
    </source>
</evidence>
<dbReference type="GO" id="GO:0016874">
    <property type="term" value="F:ligase activity"/>
    <property type="evidence" value="ECO:0007669"/>
    <property type="project" value="UniProtKB-KW"/>
</dbReference>
<sequence length="425" mass="45042">MQPDALTGGSRRDLAAHVKVPPPPGSVASAVMLAGAVVLLHGLGIASLQAPVTGPLLISDVLLLAYLLWALAQRPAGKAAPIGFVALFLGLFLAWSLLATAHADASITPLLRIAVYGAVFLVLSRRGTDRSLFYGIVLCYALVNLVGGVLQGQTRLIGLDIGDPGQTGALLVAALCPLLTGELRFPGRWIVGAVLLGGIVLTQTRSVWFATIVVLIVWAQKRLSLSRLIVIFLLFTALGLMTVSWVTQQFGLNEYSAHLRNQSIANGIHNGLEHPLLGSGWAEVASMGHFQQLTEEAVDPVHPYNLFIAVFSFVGVPGLLMLVLFLGGLLRHVVPRRQAPLLITVDLLAHSVTEMTLYAASMQTLLFFICAGMGLAPAGSAAQPSQDPHQDEAVPANPPPKGAMLMTCGSAWGWPRKGVPSRMIL</sequence>